<dbReference type="InterPro" id="IPR010310">
    <property type="entry name" value="T7SS_ESAT-6-like"/>
</dbReference>
<name>A0ABW4GI39_9ACTN</name>
<reference evidence="2" key="1">
    <citation type="journal article" date="2019" name="Int. J. Syst. Evol. Microbiol.">
        <title>The Global Catalogue of Microorganisms (GCM) 10K type strain sequencing project: providing services to taxonomists for standard genome sequencing and annotation.</title>
        <authorList>
            <consortium name="The Broad Institute Genomics Platform"/>
            <consortium name="The Broad Institute Genome Sequencing Center for Infectious Disease"/>
            <person name="Wu L."/>
            <person name="Ma J."/>
        </authorList>
    </citation>
    <scope>NUCLEOTIDE SEQUENCE [LARGE SCALE GENOMIC DNA]</scope>
    <source>
        <strain evidence="2">CGMCC 1.15399</strain>
    </source>
</reference>
<sequence>MADTFTPEDYTYAHFPNMEAAFEQLKSIVTELDRVTDDLYNDVRTTLGTDWEGEAKTFFDGKKAQWDNLEVEMGKQLFEAAKAVNIAKGNYETAERRNINIWTD</sequence>
<dbReference type="EMBL" id="JBHUCM010000031">
    <property type="protein sequence ID" value="MFD1542265.1"/>
    <property type="molecule type" value="Genomic_DNA"/>
</dbReference>
<dbReference type="Proteomes" id="UP001597097">
    <property type="component" value="Unassembled WGS sequence"/>
</dbReference>
<evidence type="ECO:0000313" key="1">
    <source>
        <dbReference type="EMBL" id="MFD1542265.1"/>
    </source>
</evidence>
<evidence type="ECO:0000313" key="2">
    <source>
        <dbReference type="Proteomes" id="UP001597097"/>
    </source>
</evidence>
<dbReference type="Pfam" id="PF06013">
    <property type="entry name" value="WXG100"/>
    <property type="match status" value="1"/>
</dbReference>
<gene>
    <name evidence="1" type="ORF">ACFSJ0_34800</name>
</gene>
<dbReference type="RefSeq" id="WP_219537343.1">
    <property type="nucleotide sequence ID" value="NZ_JAHKRM010000037.1"/>
</dbReference>
<protein>
    <submittedName>
        <fullName evidence="1">WXG100 family type VII secretion target</fullName>
    </submittedName>
</protein>
<comment type="caution">
    <text evidence="1">The sequence shown here is derived from an EMBL/GenBank/DDBJ whole genome shotgun (WGS) entry which is preliminary data.</text>
</comment>
<keyword evidence="2" id="KW-1185">Reference proteome</keyword>
<proteinExistence type="predicted"/>
<organism evidence="1 2">
    <name type="scientific">Nonomuraea guangzhouensis</name>
    <dbReference type="NCBI Taxonomy" id="1291555"/>
    <lineage>
        <taxon>Bacteria</taxon>
        <taxon>Bacillati</taxon>
        <taxon>Actinomycetota</taxon>
        <taxon>Actinomycetes</taxon>
        <taxon>Streptosporangiales</taxon>
        <taxon>Streptosporangiaceae</taxon>
        <taxon>Nonomuraea</taxon>
    </lineage>
</organism>
<accession>A0ABW4GI39</accession>